<evidence type="ECO:0000313" key="2">
    <source>
        <dbReference type="Proteomes" id="UP000700334"/>
    </source>
</evidence>
<comment type="caution">
    <text evidence="1">The sequence shown here is derived from an EMBL/GenBank/DDBJ whole genome shotgun (WGS) entry which is preliminary data.</text>
</comment>
<keyword evidence="2" id="KW-1185">Reference proteome</keyword>
<accession>A0A8J6DQX9</accession>
<evidence type="ECO:0000313" key="1">
    <source>
        <dbReference type="EMBL" id="KAG8517461.1"/>
    </source>
</evidence>
<reference evidence="1" key="1">
    <citation type="journal article" date="2021" name="Evol. Appl.">
        <title>The genome of the Pyrenean desman and the effects of bottlenecks and inbreeding on the genomic landscape of an endangered species.</title>
        <authorList>
            <person name="Escoda L."/>
            <person name="Castresana J."/>
        </authorList>
    </citation>
    <scope>NUCLEOTIDE SEQUENCE</scope>
    <source>
        <strain evidence="1">IBE-C5619</strain>
    </source>
</reference>
<name>A0A8J6DQX9_GALPY</name>
<proteinExistence type="predicted"/>
<organism evidence="1 2">
    <name type="scientific">Galemys pyrenaicus</name>
    <name type="common">Iberian desman</name>
    <name type="synonym">Pyrenean desman</name>
    <dbReference type="NCBI Taxonomy" id="202257"/>
    <lineage>
        <taxon>Eukaryota</taxon>
        <taxon>Metazoa</taxon>
        <taxon>Chordata</taxon>
        <taxon>Craniata</taxon>
        <taxon>Vertebrata</taxon>
        <taxon>Euteleostomi</taxon>
        <taxon>Mammalia</taxon>
        <taxon>Eutheria</taxon>
        <taxon>Laurasiatheria</taxon>
        <taxon>Eulipotyphla</taxon>
        <taxon>Talpidae</taxon>
        <taxon>Galemys</taxon>
    </lineage>
</organism>
<sequence length="126" mass="14331">MVLSVREWLISCVCGPGRARALKKRERVTGHSGFQFYTRWKDWESWYSQSFGLHFSLREEQWQEDWAFILSLASQVLPVMHLRGLAQPQSPASADARAGAELSGPGQQVMIVTRLPTRVSLVHSFT</sequence>
<dbReference type="Proteomes" id="UP000700334">
    <property type="component" value="Unassembled WGS sequence"/>
</dbReference>
<dbReference type="EMBL" id="JAGFMF010011658">
    <property type="protein sequence ID" value="KAG8517461.1"/>
    <property type="molecule type" value="Genomic_DNA"/>
</dbReference>
<protein>
    <submittedName>
        <fullName evidence="1">Ubiquitin thioesterase Zranb1</fullName>
    </submittedName>
</protein>
<dbReference type="AlphaFoldDB" id="A0A8J6DQX9"/>
<gene>
    <name evidence="1" type="ORF">J0S82_009696</name>
</gene>